<protein>
    <submittedName>
        <fullName evidence="2">Uncharacterized protein</fullName>
    </submittedName>
</protein>
<gene>
    <name evidence="2" type="ORF">CVT25_002712</name>
</gene>
<comment type="caution">
    <text evidence="2">The sequence shown here is derived from an EMBL/GenBank/DDBJ whole genome shotgun (WGS) entry which is preliminary data.</text>
</comment>
<dbReference type="AlphaFoldDB" id="A0A409WLK9"/>
<evidence type="ECO:0000313" key="3">
    <source>
        <dbReference type="Proteomes" id="UP000283269"/>
    </source>
</evidence>
<proteinExistence type="predicted"/>
<dbReference type="EMBL" id="NHYD01003376">
    <property type="protein sequence ID" value="PPQ79443.1"/>
    <property type="molecule type" value="Genomic_DNA"/>
</dbReference>
<keyword evidence="3" id="KW-1185">Reference proteome</keyword>
<feature type="region of interest" description="Disordered" evidence="1">
    <location>
        <begin position="1"/>
        <end position="30"/>
    </location>
</feature>
<sequence length="76" mass="8320">MLTGMSKDILGLFSPLPSDSRSREAKGRSSHMTFPWVGVYLPQTVKDSDPSIHSILCYPAFPDVENVAQQKALTAP</sequence>
<reference evidence="2 3" key="1">
    <citation type="journal article" date="2018" name="Evol. Lett.">
        <title>Horizontal gene cluster transfer increased hallucinogenic mushroom diversity.</title>
        <authorList>
            <person name="Reynolds H.T."/>
            <person name="Vijayakumar V."/>
            <person name="Gluck-Thaler E."/>
            <person name="Korotkin H.B."/>
            <person name="Matheny P.B."/>
            <person name="Slot J.C."/>
        </authorList>
    </citation>
    <scope>NUCLEOTIDE SEQUENCE [LARGE SCALE GENOMIC DNA]</scope>
    <source>
        <strain evidence="2 3">2631</strain>
    </source>
</reference>
<evidence type="ECO:0000256" key="1">
    <source>
        <dbReference type="SAM" id="MobiDB-lite"/>
    </source>
</evidence>
<accession>A0A409WLK9</accession>
<dbReference type="InParanoid" id="A0A409WLK9"/>
<name>A0A409WLK9_PSICY</name>
<dbReference type="Proteomes" id="UP000283269">
    <property type="component" value="Unassembled WGS sequence"/>
</dbReference>
<evidence type="ECO:0000313" key="2">
    <source>
        <dbReference type="EMBL" id="PPQ79443.1"/>
    </source>
</evidence>
<organism evidence="2 3">
    <name type="scientific">Psilocybe cyanescens</name>
    <dbReference type="NCBI Taxonomy" id="93625"/>
    <lineage>
        <taxon>Eukaryota</taxon>
        <taxon>Fungi</taxon>
        <taxon>Dikarya</taxon>
        <taxon>Basidiomycota</taxon>
        <taxon>Agaricomycotina</taxon>
        <taxon>Agaricomycetes</taxon>
        <taxon>Agaricomycetidae</taxon>
        <taxon>Agaricales</taxon>
        <taxon>Agaricineae</taxon>
        <taxon>Strophariaceae</taxon>
        <taxon>Psilocybe</taxon>
    </lineage>
</organism>